<evidence type="ECO:0000256" key="1">
    <source>
        <dbReference type="SAM" id="MobiDB-lite"/>
    </source>
</evidence>
<feature type="compositionally biased region" description="Polar residues" evidence="1">
    <location>
        <begin position="47"/>
        <end position="60"/>
    </location>
</feature>
<dbReference type="AlphaFoldDB" id="A0AAP2E360"/>
<dbReference type="Proteomes" id="UP001319080">
    <property type="component" value="Unassembled WGS sequence"/>
</dbReference>
<name>A0AAP2E360_9BACT</name>
<comment type="caution">
    <text evidence="2">The sequence shown here is derived from an EMBL/GenBank/DDBJ whole genome shotgun (WGS) entry which is preliminary data.</text>
</comment>
<sequence length="225" mass="25015">MKKPPIDELFFELYGYYPDREGQGFEMLVAAALKLLAGRDMPYGNTGDEQQGSRNGMRTSTESDDQGGISKITLRMLMHVAEYEQGEFSIVFTDDGYAQLAQQEPEGIEITSEMEEFYDAGGSVAATLDELGDLVSAGTTGEDDFMAIGTWMLIGRYFKYKGRLYGVRGVEYSVPVRAIKYVVVIEGTGRANLFVKSESGEMDKLIKYVDLRMAVFTSGKVEMKN</sequence>
<proteinExistence type="predicted"/>
<organism evidence="2 3">
    <name type="scientific">Dawidia cretensis</name>
    <dbReference type="NCBI Taxonomy" id="2782350"/>
    <lineage>
        <taxon>Bacteria</taxon>
        <taxon>Pseudomonadati</taxon>
        <taxon>Bacteroidota</taxon>
        <taxon>Cytophagia</taxon>
        <taxon>Cytophagales</taxon>
        <taxon>Chryseotaleaceae</taxon>
        <taxon>Dawidia</taxon>
    </lineage>
</organism>
<feature type="region of interest" description="Disordered" evidence="1">
    <location>
        <begin position="43"/>
        <end position="66"/>
    </location>
</feature>
<gene>
    <name evidence="2" type="ORF">KK062_23265</name>
</gene>
<accession>A0AAP2E360</accession>
<keyword evidence="3" id="KW-1185">Reference proteome</keyword>
<reference evidence="2 3" key="1">
    <citation type="submission" date="2021-05" db="EMBL/GenBank/DDBJ databases">
        <title>A Polyphasic approach of four new species of the genus Ohtaekwangia: Ohtaekwangia histidinii sp. nov., Ohtaekwangia cretensis sp. nov., Ohtaekwangia indiensis sp. nov., Ohtaekwangia reichenbachii sp. nov. from diverse environment.</title>
        <authorList>
            <person name="Octaviana S."/>
        </authorList>
    </citation>
    <scope>NUCLEOTIDE SEQUENCE [LARGE SCALE GENOMIC DNA]</scope>
    <source>
        <strain evidence="2 3">PWU5</strain>
    </source>
</reference>
<dbReference type="RefSeq" id="WP_254086758.1">
    <property type="nucleotide sequence ID" value="NZ_JAHESE010000030.1"/>
</dbReference>
<protein>
    <submittedName>
        <fullName evidence="2">Uncharacterized protein</fullName>
    </submittedName>
</protein>
<dbReference type="EMBL" id="JAHESE010000030">
    <property type="protein sequence ID" value="MBT1711183.1"/>
    <property type="molecule type" value="Genomic_DNA"/>
</dbReference>
<evidence type="ECO:0000313" key="3">
    <source>
        <dbReference type="Proteomes" id="UP001319080"/>
    </source>
</evidence>
<evidence type="ECO:0000313" key="2">
    <source>
        <dbReference type="EMBL" id="MBT1711183.1"/>
    </source>
</evidence>